<reference evidence="2" key="2">
    <citation type="submission" date="2015-08" db="UniProtKB">
        <authorList>
            <consortium name="WormBaseParasite"/>
        </authorList>
    </citation>
    <scope>IDENTIFICATION</scope>
</reference>
<dbReference type="WBParaSite" id="SVE_1420600.1">
    <property type="protein sequence ID" value="SVE_1420600.1"/>
    <property type="gene ID" value="SVE_1420600"/>
</dbReference>
<keyword evidence="1" id="KW-1185">Reference proteome</keyword>
<proteinExistence type="predicted"/>
<dbReference type="AlphaFoldDB" id="A0A0K0FSU8"/>
<dbReference type="Proteomes" id="UP000035680">
    <property type="component" value="Unassembled WGS sequence"/>
</dbReference>
<reference evidence="1" key="1">
    <citation type="submission" date="2014-07" db="EMBL/GenBank/DDBJ databases">
        <authorList>
            <person name="Martin A.A"/>
            <person name="De Silva N."/>
        </authorList>
    </citation>
    <scope>NUCLEOTIDE SEQUENCE</scope>
</reference>
<evidence type="ECO:0000313" key="2">
    <source>
        <dbReference type="WBParaSite" id="SVE_1420600.1"/>
    </source>
</evidence>
<organism evidence="1 2">
    <name type="scientific">Strongyloides venezuelensis</name>
    <name type="common">Threadworm</name>
    <dbReference type="NCBI Taxonomy" id="75913"/>
    <lineage>
        <taxon>Eukaryota</taxon>
        <taxon>Metazoa</taxon>
        <taxon>Ecdysozoa</taxon>
        <taxon>Nematoda</taxon>
        <taxon>Chromadorea</taxon>
        <taxon>Rhabditida</taxon>
        <taxon>Tylenchina</taxon>
        <taxon>Panagrolaimomorpha</taxon>
        <taxon>Strongyloidoidea</taxon>
        <taxon>Strongyloididae</taxon>
        <taxon>Strongyloides</taxon>
    </lineage>
</organism>
<sequence>MVKQSCDRPARLGDANNYLRKKLNYMQILKICYKLGIYTKCLPKTYILLSPKLSKKNKCRDYVSLFEYDFRKGYIDVHMPQLIRHKSMMLF</sequence>
<accession>A0A0K0FSU8</accession>
<name>A0A0K0FSU8_STRVS</name>
<evidence type="ECO:0000313" key="1">
    <source>
        <dbReference type="Proteomes" id="UP000035680"/>
    </source>
</evidence>
<protein>
    <submittedName>
        <fullName evidence="2">RNA-directed DNA polymerase-like protein</fullName>
    </submittedName>
</protein>